<dbReference type="InterPro" id="IPR002495">
    <property type="entry name" value="Glyco_trans_8"/>
</dbReference>
<feature type="region of interest" description="Disordered" evidence="14">
    <location>
        <begin position="499"/>
        <end position="541"/>
    </location>
</feature>
<keyword evidence="4" id="KW-0808">Transferase</keyword>
<proteinExistence type="inferred from homology"/>
<dbReference type="OrthoDB" id="2014201at2759"/>
<dbReference type="GO" id="GO:0005978">
    <property type="term" value="P:glycogen biosynthetic process"/>
    <property type="evidence" value="ECO:0007669"/>
    <property type="project" value="UniProtKB-KW"/>
</dbReference>
<dbReference type="GO" id="GO:0046872">
    <property type="term" value="F:metal ion binding"/>
    <property type="evidence" value="ECO:0007669"/>
    <property type="project" value="UniProtKB-KW"/>
</dbReference>
<reference evidence="16" key="1">
    <citation type="submission" date="2025-08" db="UniProtKB">
        <authorList>
            <consortium name="RefSeq"/>
        </authorList>
    </citation>
    <scope>IDENTIFICATION</scope>
    <source>
        <tissue evidence="16">Whole sample</tissue>
    </source>
</reference>
<comment type="cofactor">
    <cofactor evidence="1">
        <name>Mn(2+)</name>
        <dbReference type="ChEBI" id="CHEBI:29035"/>
    </cofactor>
</comment>
<dbReference type="Proteomes" id="UP000694844">
    <property type="component" value="Chromosome 5"/>
</dbReference>
<dbReference type="KEGG" id="cvn:111137764"/>
<keyword evidence="6" id="KW-0320">Glycogen biosynthesis</keyword>
<evidence type="ECO:0000256" key="6">
    <source>
        <dbReference type="ARBA" id="ARBA00023056"/>
    </source>
</evidence>
<dbReference type="GeneID" id="111137764"/>
<keyword evidence="5" id="KW-0479">Metal-binding</keyword>
<gene>
    <name evidence="16" type="primary">LOC111137764</name>
</gene>
<dbReference type="PANTHER" id="PTHR11183">
    <property type="entry name" value="GLYCOGENIN SUBFAMILY MEMBER"/>
    <property type="match status" value="1"/>
</dbReference>
<evidence type="ECO:0000256" key="11">
    <source>
        <dbReference type="ARBA" id="ARBA00050886"/>
    </source>
</evidence>
<keyword evidence="15" id="KW-1185">Reference proteome</keyword>
<dbReference type="FunFam" id="3.90.550.10:FF:000092">
    <property type="entry name" value="Glycogenin 2"/>
    <property type="match status" value="1"/>
</dbReference>
<evidence type="ECO:0000256" key="5">
    <source>
        <dbReference type="ARBA" id="ARBA00022723"/>
    </source>
</evidence>
<evidence type="ECO:0000256" key="14">
    <source>
        <dbReference type="SAM" id="MobiDB-lite"/>
    </source>
</evidence>
<dbReference type="Pfam" id="PF01501">
    <property type="entry name" value="Glyco_transf_8"/>
    <property type="match status" value="1"/>
</dbReference>
<evidence type="ECO:0000313" key="16">
    <source>
        <dbReference type="RefSeq" id="XP_022345109.1"/>
    </source>
</evidence>
<comment type="catalytic activity">
    <reaction evidence="12">
        <text>L-tyrosyl-[glycogenin] + UDP-alpha-D-glucose = alpha-D-glucosyl-L-tyrosyl-[glycogenin] + UDP + H(+)</text>
        <dbReference type="Rhea" id="RHEA:23360"/>
        <dbReference type="Rhea" id="RHEA-COMP:14604"/>
        <dbReference type="Rhea" id="RHEA-COMP:14605"/>
        <dbReference type="ChEBI" id="CHEBI:15378"/>
        <dbReference type="ChEBI" id="CHEBI:46858"/>
        <dbReference type="ChEBI" id="CHEBI:58223"/>
        <dbReference type="ChEBI" id="CHEBI:58885"/>
        <dbReference type="ChEBI" id="CHEBI:140573"/>
        <dbReference type="EC" id="2.4.1.186"/>
    </reaction>
</comment>
<keyword evidence="3" id="KW-0963">Cytoplasm</keyword>
<comment type="catalytic activity">
    <reaction evidence="11">
        <text>[1,4-alpha-D-glucosyl](n)-L-tyrosyl-[glycogenin] + UDP-alpha-D-glucose = [1,4-alpha-D-glucosyl](n+1)-L-tyrosyl-[glycogenin] + UDP + H(+)</text>
        <dbReference type="Rhea" id="RHEA:56560"/>
        <dbReference type="Rhea" id="RHEA-COMP:14606"/>
        <dbReference type="Rhea" id="RHEA-COMP:14607"/>
        <dbReference type="ChEBI" id="CHEBI:15378"/>
        <dbReference type="ChEBI" id="CHEBI:58223"/>
        <dbReference type="ChEBI" id="CHEBI:58885"/>
        <dbReference type="ChEBI" id="CHEBI:140574"/>
        <dbReference type="EC" id="2.4.1.186"/>
    </reaction>
</comment>
<evidence type="ECO:0000256" key="12">
    <source>
        <dbReference type="ARBA" id="ARBA00052293"/>
    </source>
</evidence>
<evidence type="ECO:0000256" key="13">
    <source>
        <dbReference type="ARBA" id="ARBA00057883"/>
    </source>
</evidence>
<feature type="compositionally biased region" description="Basic and acidic residues" evidence="14">
    <location>
        <begin position="411"/>
        <end position="425"/>
    </location>
</feature>
<dbReference type="AlphaFoldDB" id="A0A8B8EYN3"/>
<comment type="function">
    <text evidence="13">Self-glucosylating initiator of glycogen synthesis. It catalyzes the formation of a short alpha (1,4)-glucosyl chain covalently attached via a glucose 1-O-tyrosyl linkage to internal tyrosine residues and these chains act as primers for the elongation reaction catalyzed by glycogen synthase.</text>
</comment>
<dbReference type="EC" id="2.4.1.186" evidence="10"/>
<evidence type="ECO:0000256" key="3">
    <source>
        <dbReference type="ARBA" id="ARBA00022490"/>
    </source>
</evidence>
<dbReference type="GO" id="GO:0005737">
    <property type="term" value="C:cytoplasm"/>
    <property type="evidence" value="ECO:0007669"/>
    <property type="project" value="UniProtKB-SubCell"/>
</dbReference>
<dbReference type="InterPro" id="IPR050587">
    <property type="entry name" value="GNT1/Glycosyltrans_8"/>
</dbReference>
<evidence type="ECO:0000256" key="9">
    <source>
        <dbReference type="ARBA" id="ARBA00038162"/>
    </source>
</evidence>
<accession>A0A8B8EYN3</accession>
<evidence type="ECO:0000256" key="10">
    <source>
        <dbReference type="ARBA" id="ARBA00038934"/>
    </source>
</evidence>
<sequence length="541" mass="60229">MAERGDREAFVTLATNDTYALGCLVLGNSLRQRAQTTRKLVVMITSGVTQPMRNQLSRVFDMIYDVNLLDSRDAANLQLLGRPDLSVTFTKLHCWRLTMFDKAVFLDADTLVLQNVDELFDREELSAAPDAGWPDCFNSGVFVFRPSEETYDSLLKFAMSQGSFDGGDQGLLNMYFRDWATKDIAKHLPFIYNVVSQAFYSYLPAFTQFKDFVKIVHFIGATKPWHHPYNTATKEVTPLPESGHNKDYLQIWWDIFMTLVQPTLDPSLREQMSSTLMSSHVEPVKGIEPPKATVPVMYPYIPPEIDDVSYHPKAPQCSNSSNIPTEVKEVPVITRIYSDLESHYAEEPISVYNLDNKPADKILEVPQVVKTWAAANEMKKEVKNSVVESVSEPDCVQEIAVEDTNDPKVSLGHEEASVSAEKEQSENCGSNDKTSSSESWESNKDEGGLVGELAALSLQSGVTCGGSQAHLSEQERKLNWERGQVDYLGADKFDNIKQKLDQSMKGPGTEGVDFSSTPFKGTSSSISISVSSKAKAPNPKK</sequence>
<dbReference type="Gene3D" id="3.90.550.10">
    <property type="entry name" value="Spore Coat Polysaccharide Biosynthesis Protein SpsA, Chain A"/>
    <property type="match status" value="1"/>
</dbReference>
<evidence type="ECO:0000256" key="1">
    <source>
        <dbReference type="ARBA" id="ARBA00001936"/>
    </source>
</evidence>
<evidence type="ECO:0000256" key="8">
    <source>
        <dbReference type="ARBA" id="ARBA00023211"/>
    </source>
</evidence>
<organism evidence="15 16">
    <name type="scientific">Crassostrea virginica</name>
    <name type="common">Eastern oyster</name>
    <dbReference type="NCBI Taxonomy" id="6565"/>
    <lineage>
        <taxon>Eukaryota</taxon>
        <taxon>Metazoa</taxon>
        <taxon>Spiralia</taxon>
        <taxon>Lophotrochozoa</taxon>
        <taxon>Mollusca</taxon>
        <taxon>Bivalvia</taxon>
        <taxon>Autobranchia</taxon>
        <taxon>Pteriomorphia</taxon>
        <taxon>Ostreida</taxon>
        <taxon>Ostreoidea</taxon>
        <taxon>Ostreidae</taxon>
        <taxon>Crassostrea</taxon>
    </lineage>
</organism>
<dbReference type="RefSeq" id="XP_022345109.1">
    <property type="nucleotide sequence ID" value="XM_022489401.1"/>
</dbReference>
<evidence type="ECO:0000256" key="2">
    <source>
        <dbReference type="ARBA" id="ARBA00004496"/>
    </source>
</evidence>
<dbReference type="CDD" id="cd02537">
    <property type="entry name" value="GT8_Glycogenin"/>
    <property type="match status" value="1"/>
</dbReference>
<dbReference type="GO" id="GO:0008466">
    <property type="term" value="F:glycogenin glucosyltransferase activity"/>
    <property type="evidence" value="ECO:0007669"/>
    <property type="project" value="UniProtKB-EC"/>
</dbReference>
<name>A0A8B8EYN3_CRAVI</name>
<feature type="compositionally biased region" description="Polar residues" evidence="14">
    <location>
        <begin position="426"/>
        <end position="440"/>
    </location>
</feature>
<protein>
    <recommendedName>
        <fullName evidence="10">glycogenin glucosyltransferase</fullName>
        <ecNumber evidence="10">2.4.1.186</ecNumber>
    </recommendedName>
</protein>
<keyword evidence="7" id="KW-0325">Glycoprotein</keyword>
<evidence type="ECO:0000256" key="4">
    <source>
        <dbReference type="ARBA" id="ARBA00022679"/>
    </source>
</evidence>
<feature type="region of interest" description="Disordered" evidence="14">
    <location>
        <begin position="404"/>
        <end position="445"/>
    </location>
</feature>
<feature type="compositionally biased region" description="Low complexity" evidence="14">
    <location>
        <begin position="523"/>
        <end position="532"/>
    </location>
</feature>
<evidence type="ECO:0000256" key="7">
    <source>
        <dbReference type="ARBA" id="ARBA00023180"/>
    </source>
</evidence>
<comment type="subcellular location">
    <subcellularLocation>
        <location evidence="2">Cytoplasm</location>
    </subcellularLocation>
</comment>
<keyword evidence="8" id="KW-0464">Manganese</keyword>
<dbReference type="SUPFAM" id="SSF53448">
    <property type="entry name" value="Nucleotide-diphospho-sugar transferases"/>
    <property type="match status" value="1"/>
</dbReference>
<comment type="similarity">
    <text evidence="9">Belongs to the glycosyltransferase 8 family. Glycogenin subfamily.</text>
</comment>
<evidence type="ECO:0000313" key="15">
    <source>
        <dbReference type="Proteomes" id="UP000694844"/>
    </source>
</evidence>
<dbReference type="InterPro" id="IPR029044">
    <property type="entry name" value="Nucleotide-diphossugar_trans"/>
</dbReference>